<name>A0ABP9UTF3_9BACT</name>
<dbReference type="InterPro" id="IPR001763">
    <property type="entry name" value="Rhodanese-like_dom"/>
</dbReference>
<accession>A0ABP9UTF3</accession>
<dbReference type="Gene3D" id="3.40.250.10">
    <property type="entry name" value="Rhodanese-like domain"/>
    <property type="match status" value="1"/>
</dbReference>
<dbReference type="Proteomes" id="UP001476282">
    <property type="component" value="Unassembled WGS sequence"/>
</dbReference>
<protein>
    <recommendedName>
        <fullName evidence="1">Rhodanese domain-containing protein</fullName>
    </recommendedName>
</protein>
<gene>
    <name evidence="2" type="ORF">Hsar01_03953</name>
</gene>
<evidence type="ECO:0000259" key="1">
    <source>
        <dbReference type="PROSITE" id="PS50206"/>
    </source>
</evidence>
<dbReference type="RefSeq" id="WP_353568815.1">
    <property type="nucleotide sequence ID" value="NZ_BAABRI010000032.1"/>
</dbReference>
<dbReference type="SUPFAM" id="SSF52821">
    <property type="entry name" value="Rhodanese/Cell cycle control phosphatase"/>
    <property type="match status" value="1"/>
</dbReference>
<comment type="caution">
    <text evidence="2">The sequence shown here is derived from an EMBL/GenBank/DDBJ whole genome shotgun (WGS) entry which is preliminary data.</text>
</comment>
<evidence type="ECO:0000313" key="2">
    <source>
        <dbReference type="EMBL" id="GAA5484707.1"/>
    </source>
</evidence>
<dbReference type="Pfam" id="PF00581">
    <property type="entry name" value="Rhodanese"/>
    <property type="match status" value="1"/>
</dbReference>
<reference evidence="2 3" key="1">
    <citation type="submission" date="2024-02" db="EMBL/GenBank/DDBJ databases">
        <title>Haloferula sargassicola NBRC 104335.</title>
        <authorList>
            <person name="Ichikawa N."/>
            <person name="Katano-Makiyama Y."/>
            <person name="Hidaka K."/>
        </authorList>
    </citation>
    <scope>NUCLEOTIDE SEQUENCE [LARGE SCALE GENOMIC DNA]</scope>
    <source>
        <strain evidence="2 3">NBRC 104335</strain>
    </source>
</reference>
<dbReference type="CDD" id="cd00158">
    <property type="entry name" value="RHOD"/>
    <property type="match status" value="1"/>
</dbReference>
<keyword evidence="3" id="KW-1185">Reference proteome</keyword>
<proteinExistence type="predicted"/>
<dbReference type="EMBL" id="BAABRI010000032">
    <property type="protein sequence ID" value="GAA5484707.1"/>
    <property type="molecule type" value="Genomic_DNA"/>
</dbReference>
<sequence>MKAIHPLIAAGLFATLVADEDNARIDYPAFRDLTAEVEAYRRDRRVDEAEFLRLASEEGTVILDTRSREKFDLRHVKGAVHLNFSDFTSKSLAEVIPDKSTRILIYCNNNFIGDPASMAMKLAPLALNIPTFIHLYGYGYRNVYELQPDLPLSGTRIPFEGRFVLPRPVGEDGMAR</sequence>
<evidence type="ECO:0000313" key="3">
    <source>
        <dbReference type="Proteomes" id="UP001476282"/>
    </source>
</evidence>
<dbReference type="InterPro" id="IPR036873">
    <property type="entry name" value="Rhodanese-like_dom_sf"/>
</dbReference>
<dbReference type="PROSITE" id="PS50206">
    <property type="entry name" value="RHODANESE_3"/>
    <property type="match status" value="1"/>
</dbReference>
<organism evidence="2 3">
    <name type="scientific">Haloferula sargassicola</name>
    <dbReference type="NCBI Taxonomy" id="490096"/>
    <lineage>
        <taxon>Bacteria</taxon>
        <taxon>Pseudomonadati</taxon>
        <taxon>Verrucomicrobiota</taxon>
        <taxon>Verrucomicrobiia</taxon>
        <taxon>Verrucomicrobiales</taxon>
        <taxon>Verrucomicrobiaceae</taxon>
        <taxon>Haloferula</taxon>
    </lineage>
</organism>
<feature type="domain" description="Rhodanese" evidence="1">
    <location>
        <begin position="56"/>
        <end position="148"/>
    </location>
</feature>